<dbReference type="RefSeq" id="WP_085877810.1">
    <property type="nucleotide sequence ID" value="NZ_FWFZ01000003.1"/>
</dbReference>
<dbReference type="EC" id="3.5.2.12" evidence="3"/>
<evidence type="ECO:0000259" key="2">
    <source>
        <dbReference type="Pfam" id="PF01425"/>
    </source>
</evidence>
<dbReference type="PANTHER" id="PTHR11895">
    <property type="entry name" value="TRANSAMIDASE"/>
    <property type="match status" value="1"/>
</dbReference>
<dbReference type="InterPro" id="IPR000120">
    <property type="entry name" value="Amidase"/>
</dbReference>
<gene>
    <name evidence="3" type="primary">nylA</name>
    <name evidence="3" type="ORF">ROA7023_00893</name>
</gene>
<keyword evidence="3" id="KW-0378">Hydrolase</keyword>
<feature type="domain" description="Amidase" evidence="2">
    <location>
        <begin position="55"/>
        <end position="435"/>
    </location>
</feature>
<dbReference type="InterPro" id="IPR023631">
    <property type="entry name" value="Amidase_dom"/>
</dbReference>
<proteinExistence type="inferred from homology"/>
<organism evidence="3 4">
    <name type="scientific">Roseisalinus antarcticus</name>
    <dbReference type="NCBI Taxonomy" id="254357"/>
    <lineage>
        <taxon>Bacteria</taxon>
        <taxon>Pseudomonadati</taxon>
        <taxon>Pseudomonadota</taxon>
        <taxon>Alphaproteobacteria</taxon>
        <taxon>Rhodobacterales</taxon>
        <taxon>Roseobacteraceae</taxon>
        <taxon>Roseisalinus</taxon>
    </lineage>
</organism>
<dbReference type="InterPro" id="IPR036928">
    <property type="entry name" value="AS_sf"/>
</dbReference>
<reference evidence="3 4" key="1">
    <citation type="submission" date="2017-03" db="EMBL/GenBank/DDBJ databases">
        <authorList>
            <person name="Afonso C.L."/>
            <person name="Miller P.J."/>
            <person name="Scott M.A."/>
            <person name="Spackman E."/>
            <person name="Goraichik I."/>
            <person name="Dimitrov K.M."/>
            <person name="Suarez D.L."/>
            <person name="Swayne D.E."/>
        </authorList>
    </citation>
    <scope>NUCLEOTIDE SEQUENCE [LARGE SCALE GENOMIC DNA]</scope>
    <source>
        <strain evidence="3 4">CECT 7023</strain>
    </source>
</reference>
<dbReference type="Pfam" id="PF01425">
    <property type="entry name" value="Amidase"/>
    <property type="match status" value="1"/>
</dbReference>
<evidence type="ECO:0000313" key="4">
    <source>
        <dbReference type="Proteomes" id="UP000193900"/>
    </source>
</evidence>
<sequence length="459" mass="46446">MDSFSVSDFAPADALGLAVSIAAGELSAEDAMDRAKARAEACAGLGAVSWMTDAAVPAAQQGPFAGVPLLAKDLCAPFAGLPARAGSAAIARRRGRQDSVLAARFRALGFRPFGLTTVPEFGLSLSSEPAIGPVCRNPLNPDLSAGGSSGGSAAAVAAGIVPLAHATDAGGSTRVPAAACGLVGLKPSRGAIPAGPGFGNHLGGIASEYAITRSLRDARALWRGLAGAAQGPEPDPDQLPEAGTFCIGLVVDHPGIAPDRAAAVEAAGRAAEELGHRLRVLPHERLAEIVTRCDSAFDHIVCANLAALFEGDLDASLCEPMTQAVISRGRVLTAPALWSALQAGVAAAHGLWQVFDAVDLLLTPMLSTAPVPLGHFPTDHGDVAGHFAAMGAFAPYATLANVTGAPALTLPFGADKDGLPLPVQLIAPMGGDLRLMGLAAALERTAEWRHPIPLIGGPQ</sequence>
<dbReference type="SUPFAM" id="SSF75304">
    <property type="entry name" value="Amidase signature (AS) enzymes"/>
    <property type="match status" value="1"/>
</dbReference>
<accession>A0A1Y5RXJ7</accession>
<dbReference type="GO" id="GO:0019874">
    <property type="term" value="F:6-aminohexanoate-cyclic-dimer hydrolase activity"/>
    <property type="evidence" value="ECO:0007669"/>
    <property type="project" value="UniProtKB-EC"/>
</dbReference>
<dbReference type="Gene3D" id="3.90.1300.10">
    <property type="entry name" value="Amidase signature (AS) domain"/>
    <property type="match status" value="1"/>
</dbReference>
<dbReference type="AlphaFoldDB" id="A0A1Y5RXJ7"/>
<comment type="similarity">
    <text evidence="1">Belongs to the amidase family.</text>
</comment>
<dbReference type="Proteomes" id="UP000193900">
    <property type="component" value="Unassembled WGS sequence"/>
</dbReference>
<protein>
    <submittedName>
        <fullName evidence="3">6-aminohexanoate-cyclic-dimer hydrolase</fullName>
        <ecNumber evidence="3">3.5.2.12</ecNumber>
    </submittedName>
</protein>
<dbReference type="EMBL" id="FWFZ01000003">
    <property type="protein sequence ID" value="SLN27523.1"/>
    <property type="molecule type" value="Genomic_DNA"/>
</dbReference>
<dbReference type="OrthoDB" id="9777859at2"/>
<name>A0A1Y5RXJ7_9RHOB</name>
<evidence type="ECO:0000313" key="3">
    <source>
        <dbReference type="EMBL" id="SLN27523.1"/>
    </source>
</evidence>
<evidence type="ECO:0000256" key="1">
    <source>
        <dbReference type="ARBA" id="ARBA00009199"/>
    </source>
</evidence>
<keyword evidence="4" id="KW-1185">Reference proteome</keyword>
<dbReference type="PANTHER" id="PTHR11895:SF7">
    <property type="entry name" value="GLUTAMYL-TRNA(GLN) AMIDOTRANSFERASE SUBUNIT A, MITOCHONDRIAL"/>
    <property type="match status" value="1"/>
</dbReference>